<evidence type="ECO:0000313" key="2">
    <source>
        <dbReference type="EMBL" id="NYF58568.1"/>
    </source>
</evidence>
<feature type="region of interest" description="Disordered" evidence="1">
    <location>
        <begin position="282"/>
        <end position="302"/>
    </location>
</feature>
<proteinExistence type="predicted"/>
<feature type="compositionally biased region" description="Basic and acidic residues" evidence="1">
    <location>
        <begin position="20"/>
        <end position="29"/>
    </location>
</feature>
<protein>
    <submittedName>
        <fullName evidence="2">Uncharacterized protein</fullName>
    </submittedName>
</protein>
<dbReference type="RefSeq" id="WP_179804420.1">
    <property type="nucleotide sequence ID" value="NZ_JACCCQ010000001.1"/>
</dbReference>
<dbReference type="Proteomes" id="UP000631553">
    <property type="component" value="Unassembled WGS sequence"/>
</dbReference>
<gene>
    <name evidence="2" type="ORF">HDA35_004399</name>
</gene>
<evidence type="ECO:0000256" key="1">
    <source>
        <dbReference type="SAM" id="MobiDB-lite"/>
    </source>
</evidence>
<comment type="caution">
    <text evidence="2">The sequence shown here is derived from an EMBL/GenBank/DDBJ whole genome shotgun (WGS) entry which is preliminary data.</text>
</comment>
<accession>A0ABX2RRC0</accession>
<feature type="compositionally biased region" description="Basic and acidic residues" evidence="1">
    <location>
        <begin position="1"/>
        <end position="11"/>
    </location>
</feature>
<evidence type="ECO:0000313" key="3">
    <source>
        <dbReference type="Proteomes" id="UP000631553"/>
    </source>
</evidence>
<organism evidence="2 3">
    <name type="scientific">Micromonospora purpureochromogenes</name>
    <dbReference type="NCBI Taxonomy" id="47872"/>
    <lineage>
        <taxon>Bacteria</taxon>
        <taxon>Bacillati</taxon>
        <taxon>Actinomycetota</taxon>
        <taxon>Actinomycetes</taxon>
        <taxon>Micromonosporales</taxon>
        <taxon>Micromonosporaceae</taxon>
        <taxon>Micromonospora</taxon>
    </lineage>
</organism>
<name>A0ABX2RRC0_9ACTN</name>
<feature type="region of interest" description="Disordered" evidence="1">
    <location>
        <begin position="1"/>
        <end position="82"/>
    </location>
</feature>
<sequence length="302" mass="31699">MAEPESRDTGARESPAQPREQVDRQRDAEEGAGVAGRGQNLCPAGGPTGAEPGKRPAVPQSGEHELPQRAGGHSSKTMSDPDVVLQIPQVKVEQIYVEVDDLDASVSLRARLGSLLQLDVGVQAHLGTVKIDIKGVETEAMLEVRLEELRGILDSALRTIERNPQIIESVVKTVDTAVNQVGQTAQQVLGPQGPLARTLDHVGQTAQEALGPNGPLSQTLQQATQQVGQQLGQTTQQLGQTTQQLTQNRGAAAGGGGGLGGVLGGSPARAAWQRMKKIVNSSQPLRQVTARLVGPPGQQPQS</sequence>
<keyword evidence="3" id="KW-1185">Reference proteome</keyword>
<dbReference type="EMBL" id="JACCCQ010000001">
    <property type="protein sequence ID" value="NYF58568.1"/>
    <property type="molecule type" value="Genomic_DNA"/>
</dbReference>
<reference evidence="2 3" key="1">
    <citation type="submission" date="2020-07" db="EMBL/GenBank/DDBJ databases">
        <title>Sequencing the genomes of 1000 actinobacteria strains.</title>
        <authorList>
            <person name="Klenk H.-P."/>
        </authorList>
    </citation>
    <scope>NUCLEOTIDE SEQUENCE [LARGE SCALE GENOMIC DNA]</scope>
    <source>
        <strain evidence="2 3">DSM 43814</strain>
    </source>
</reference>